<sequence length="151" mass="17905">METRSLQFDHLITFQMRDVKENWLEGVKLLEDFPLNHEIYKNGPVFFSYEADSNQENEGIFTYYLPINEEVEFEEDVTDFAYLNQFRLERALLLRQAQDEVDFNAAYNKIQTYAKAQNLPTEDSFICVLLEVYGEYMIDLYVPLKDRSGVQ</sequence>
<comment type="caution">
    <text evidence="1">The sequence shown here is derived from an EMBL/GenBank/DDBJ whole genome shotgun (WGS) entry which is preliminary data.</text>
</comment>
<dbReference type="RefSeq" id="WP_036175467.1">
    <property type="nucleotide sequence ID" value="NZ_AVCZ01000013.1"/>
</dbReference>
<evidence type="ECO:0000313" key="1">
    <source>
        <dbReference type="EMBL" id="KGR90862.1"/>
    </source>
</evidence>
<dbReference type="EMBL" id="JPVQ01000013">
    <property type="protein sequence ID" value="KGR90862.1"/>
    <property type="molecule type" value="Genomic_DNA"/>
</dbReference>
<name>A0A0A3JV40_9BACL</name>
<evidence type="ECO:0000313" key="2">
    <source>
        <dbReference type="Proteomes" id="UP000030595"/>
    </source>
</evidence>
<dbReference type="eggNOG" id="ENOG5032WY6">
    <property type="taxonomic scope" value="Bacteria"/>
</dbReference>
<dbReference type="Proteomes" id="UP000030595">
    <property type="component" value="Unassembled WGS sequence"/>
</dbReference>
<gene>
    <name evidence="1" type="ORF">CD30_09120</name>
</gene>
<dbReference type="AlphaFoldDB" id="A0A0A3JV40"/>
<reference evidence="1 2" key="1">
    <citation type="submission" date="2014-02" db="EMBL/GenBank/DDBJ databases">
        <title>Draft genome sequence of Lysinibacillus massiliensis CCUG 49529.</title>
        <authorList>
            <person name="Zhang F."/>
            <person name="Wang G."/>
            <person name="Zhang L."/>
        </authorList>
    </citation>
    <scope>NUCLEOTIDE SEQUENCE [LARGE SCALE GENOMIC DNA]</scope>
    <source>
        <strain evidence="1 2">CCUG 49529</strain>
    </source>
</reference>
<organism evidence="1 2">
    <name type="scientific">Ureibacillus massiliensis 4400831 = CIP 108448 = CCUG 49529</name>
    <dbReference type="NCBI Taxonomy" id="1211035"/>
    <lineage>
        <taxon>Bacteria</taxon>
        <taxon>Bacillati</taxon>
        <taxon>Bacillota</taxon>
        <taxon>Bacilli</taxon>
        <taxon>Bacillales</taxon>
        <taxon>Caryophanaceae</taxon>
        <taxon>Ureibacillus</taxon>
    </lineage>
</organism>
<keyword evidence="2" id="KW-1185">Reference proteome</keyword>
<dbReference type="OrthoDB" id="2365165at2"/>
<accession>A0A0A3JV40</accession>
<proteinExistence type="predicted"/>
<protein>
    <submittedName>
        <fullName evidence="1">Biotin carboxylase</fullName>
    </submittedName>
</protein>